<comment type="caution">
    <text evidence="7">The sequence shown here is derived from an EMBL/GenBank/DDBJ whole genome shotgun (WGS) entry which is preliminary data.</text>
</comment>
<dbReference type="PRINTS" id="PR00407">
    <property type="entry name" value="EUMOPTERIN"/>
</dbReference>
<dbReference type="SUPFAM" id="SSF81296">
    <property type="entry name" value="E set domains"/>
    <property type="match status" value="1"/>
</dbReference>
<accession>A0ABU8NET9</accession>
<dbReference type="EMBL" id="JBBEGL010000014">
    <property type="protein sequence ID" value="MEJ2890490.1"/>
    <property type="molecule type" value="Genomic_DNA"/>
</dbReference>
<dbReference type="InterPro" id="IPR000572">
    <property type="entry name" value="OxRdtase_Mopterin-bd_dom"/>
</dbReference>
<feature type="domain" description="Moybdenum cofactor oxidoreductase dimerisation" evidence="6">
    <location>
        <begin position="246"/>
        <end position="358"/>
    </location>
</feature>
<keyword evidence="4" id="KW-0560">Oxidoreductase</keyword>
<dbReference type="CDD" id="cd02110">
    <property type="entry name" value="SO_family_Moco_dimer"/>
    <property type="match status" value="1"/>
</dbReference>
<reference evidence="7 8" key="1">
    <citation type="submission" date="2024-03" db="EMBL/GenBank/DDBJ databases">
        <title>Actinomycetospora sp. OC33-EN06, a novel actinomycete isolated from wild orchid (Aerides multiflora).</title>
        <authorList>
            <person name="Suriyachadkun C."/>
        </authorList>
    </citation>
    <scope>NUCLEOTIDE SEQUENCE [LARGE SCALE GENOMIC DNA]</scope>
    <source>
        <strain evidence="7 8">OC33-EN06</strain>
    </source>
</reference>
<evidence type="ECO:0000256" key="4">
    <source>
        <dbReference type="ARBA" id="ARBA00023002"/>
    </source>
</evidence>
<dbReference type="Pfam" id="PF03404">
    <property type="entry name" value="Mo-co_dimer"/>
    <property type="match status" value="1"/>
</dbReference>
<keyword evidence="2" id="KW-0500">Molybdenum</keyword>
<dbReference type="InterPro" id="IPR005066">
    <property type="entry name" value="MoCF_OxRdtse_dimer"/>
</dbReference>
<dbReference type="RefSeq" id="WP_337718689.1">
    <property type="nucleotide sequence ID" value="NZ_JBBEGL010000014.1"/>
</dbReference>
<feature type="domain" description="Oxidoreductase molybdopterin-binding" evidence="5">
    <location>
        <begin position="41"/>
        <end position="216"/>
    </location>
</feature>
<evidence type="ECO:0000259" key="5">
    <source>
        <dbReference type="Pfam" id="PF00174"/>
    </source>
</evidence>
<dbReference type="SUPFAM" id="SSF56524">
    <property type="entry name" value="Oxidoreductase molybdopterin-binding domain"/>
    <property type="match status" value="1"/>
</dbReference>
<dbReference type="Gene3D" id="2.60.40.650">
    <property type="match status" value="1"/>
</dbReference>
<dbReference type="PANTHER" id="PTHR19372">
    <property type="entry name" value="SULFITE REDUCTASE"/>
    <property type="match status" value="1"/>
</dbReference>
<evidence type="ECO:0000259" key="6">
    <source>
        <dbReference type="Pfam" id="PF03404"/>
    </source>
</evidence>
<evidence type="ECO:0000313" key="8">
    <source>
        <dbReference type="Proteomes" id="UP001370100"/>
    </source>
</evidence>
<dbReference type="InterPro" id="IPR014756">
    <property type="entry name" value="Ig_E-set"/>
</dbReference>
<protein>
    <submittedName>
        <fullName evidence="7">Sulfite oxidase</fullName>
    </submittedName>
</protein>
<dbReference type="InterPro" id="IPR008335">
    <property type="entry name" value="Mopterin_OxRdtase_euk"/>
</dbReference>
<name>A0ABU8NET9_9PSEU</name>
<evidence type="ECO:0000256" key="2">
    <source>
        <dbReference type="ARBA" id="ARBA00022505"/>
    </source>
</evidence>
<dbReference type="Gene3D" id="3.90.420.10">
    <property type="entry name" value="Oxidoreductase, molybdopterin-binding domain"/>
    <property type="match status" value="1"/>
</dbReference>
<sequence>MWGKRDDMVVHQVDPYNAEPPPRALAGEDTTAVDTFYSRNHGSVPEIDPDAWTLRVDGLVDRPATFGLDDLRRLFTEHTETATLQCAGNRRAGLIEVRDIPGEAPWGPAATATARWAGVRVADLLRHVGVHHDATDVAFTGADIATSPATGAPYGGSIPARKALMPEVLLAWSMNGEPLPAIHGAPVRVVAPGYIGARSVKWLERITVQEEPSDNFFQASTYRLLPPEVDPSSTGPGDGVALGLVAVNSDVLSPDDGAQVPAGPTTVTGYAFAGGDRTVVRVDVSTDDGQTWRQAELAAQLSPWAWRHWSATVEVPRGDVTVLARAWDSSAALQPERPEHVWNPKGYVNNSWARVHLHGV</sequence>
<evidence type="ECO:0000313" key="7">
    <source>
        <dbReference type="EMBL" id="MEJ2890490.1"/>
    </source>
</evidence>
<keyword evidence="3" id="KW-0479">Metal-binding</keyword>
<dbReference type="PANTHER" id="PTHR19372:SF7">
    <property type="entry name" value="SULFITE OXIDASE, MITOCHONDRIAL"/>
    <property type="match status" value="1"/>
</dbReference>
<evidence type="ECO:0000256" key="3">
    <source>
        <dbReference type="ARBA" id="ARBA00022723"/>
    </source>
</evidence>
<dbReference type="Pfam" id="PF00174">
    <property type="entry name" value="Oxidored_molyb"/>
    <property type="match status" value="1"/>
</dbReference>
<organism evidence="7 8">
    <name type="scientific">Actinomycetospora aeridis</name>
    <dbReference type="NCBI Taxonomy" id="3129231"/>
    <lineage>
        <taxon>Bacteria</taxon>
        <taxon>Bacillati</taxon>
        <taxon>Actinomycetota</taxon>
        <taxon>Actinomycetes</taxon>
        <taxon>Pseudonocardiales</taxon>
        <taxon>Pseudonocardiaceae</taxon>
        <taxon>Actinomycetospora</taxon>
    </lineage>
</organism>
<keyword evidence="8" id="KW-1185">Reference proteome</keyword>
<dbReference type="InterPro" id="IPR036374">
    <property type="entry name" value="OxRdtase_Mopterin-bd_sf"/>
</dbReference>
<gene>
    <name evidence="7" type="ORF">WCD41_28805</name>
</gene>
<proteinExistence type="predicted"/>
<evidence type="ECO:0000256" key="1">
    <source>
        <dbReference type="ARBA" id="ARBA00001924"/>
    </source>
</evidence>
<comment type="cofactor">
    <cofactor evidence="1">
        <name>Mo-molybdopterin</name>
        <dbReference type="ChEBI" id="CHEBI:71302"/>
    </cofactor>
</comment>
<dbReference type="Proteomes" id="UP001370100">
    <property type="component" value="Unassembled WGS sequence"/>
</dbReference>